<organism evidence="3 4">
    <name type="scientific">Orchesella dallaii</name>
    <dbReference type="NCBI Taxonomy" id="48710"/>
    <lineage>
        <taxon>Eukaryota</taxon>
        <taxon>Metazoa</taxon>
        <taxon>Ecdysozoa</taxon>
        <taxon>Arthropoda</taxon>
        <taxon>Hexapoda</taxon>
        <taxon>Collembola</taxon>
        <taxon>Entomobryomorpha</taxon>
        <taxon>Entomobryoidea</taxon>
        <taxon>Orchesellidae</taxon>
        <taxon>Orchesellinae</taxon>
        <taxon>Orchesella</taxon>
    </lineage>
</organism>
<feature type="transmembrane region" description="Helical" evidence="1">
    <location>
        <begin position="406"/>
        <end position="426"/>
    </location>
</feature>
<feature type="chain" id="PRO_5045828655" evidence="2">
    <location>
        <begin position="23"/>
        <end position="726"/>
    </location>
</feature>
<evidence type="ECO:0000313" key="3">
    <source>
        <dbReference type="EMBL" id="CAL8084058.1"/>
    </source>
</evidence>
<keyword evidence="1" id="KW-0472">Membrane</keyword>
<keyword evidence="1" id="KW-0812">Transmembrane</keyword>
<dbReference type="EMBL" id="CAXLJM020000017">
    <property type="protein sequence ID" value="CAL8084058.1"/>
    <property type="molecule type" value="Genomic_DNA"/>
</dbReference>
<keyword evidence="2" id="KW-0732">Signal</keyword>
<keyword evidence="4" id="KW-1185">Reference proteome</keyword>
<evidence type="ECO:0000256" key="2">
    <source>
        <dbReference type="SAM" id="SignalP"/>
    </source>
</evidence>
<protein>
    <submittedName>
        <fullName evidence="3">Uncharacterized protein</fullName>
    </submittedName>
</protein>
<evidence type="ECO:0000313" key="4">
    <source>
        <dbReference type="Proteomes" id="UP001642540"/>
    </source>
</evidence>
<proteinExistence type="predicted"/>
<feature type="transmembrane region" description="Helical" evidence="1">
    <location>
        <begin position="363"/>
        <end position="381"/>
    </location>
</feature>
<comment type="caution">
    <text evidence="3">The sequence shown here is derived from an EMBL/GenBank/DDBJ whole genome shotgun (WGS) entry which is preliminary data.</text>
</comment>
<gene>
    <name evidence="3" type="ORF">ODALV1_LOCUS5681</name>
</gene>
<accession>A0ABP1Q425</accession>
<sequence>MTPHFVKHKSLQQLLLLASTCTFHYVKDNSGNMSRPFDSLFELSYSHQHLHLLTTDRADRYLVQNATHNNWYLNNTYQNGFFQGRKYKRGYWELFKLSKYSAPCQLQVVDVQNNWKQLLYYLNIFLLRRYGNAAPTPNYILLILSKPARNFASFALRQGYSRIDVYTDENLFASERIIKVRAPLPIFCFANEKIYFVPFVLTTNFQLKDLDMQFTGYILPFRDFEIQNKMSSLHFELYWKKKYLLENNKFKYTRTFEQIIDGSNSFPKWNTAKHVLRINTAENSLEYQLTLFNLSTIYLQRRQLHGDKHSKNFLVLIKQHPYIFRYGLTFEGFRYAVFVDITRIENKFLVNLKGLLLPLSTELWGLAVFTLGLIAVITYTAGHSRPVFNTFAILVEQGDVALQKKFSLVITISMLFFLGFILRLSYTSSMYSHLTVEPKYKVPQSLEEGVLNDNYYKLAEPHIVSGVFLRMSYEYSNTTQKYTVTRSTHQLLRNLAKKIYSLELLPMFFEMDVLEYENFSAESQLTSLANHNNTLFVETYRVSTPLNPEKFQNYDVGPFGSELVVADKFVYIFSDPVDVKHESTGGDLFNIILFGNKTLFKNNEPSVFHTMNGYFAMHDLATEMAEDIVGKLEQAGILRRWKRFDNFLWLLTSWKETMGWPAFRDRFKFNIVQVAYDFLEDLGLAERIGRVMSDTRFEAATNRALATVWLLFSLLLLQVCWSLSMK</sequence>
<name>A0ABP1Q425_9HEXA</name>
<reference evidence="3 4" key="1">
    <citation type="submission" date="2024-08" db="EMBL/GenBank/DDBJ databases">
        <authorList>
            <person name="Cucini C."/>
            <person name="Frati F."/>
        </authorList>
    </citation>
    <scope>NUCLEOTIDE SEQUENCE [LARGE SCALE GENOMIC DNA]</scope>
</reference>
<dbReference type="Proteomes" id="UP001642540">
    <property type="component" value="Unassembled WGS sequence"/>
</dbReference>
<feature type="signal peptide" evidence="2">
    <location>
        <begin position="1"/>
        <end position="22"/>
    </location>
</feature>
<keyword evidence="1" id="KW-1133">Transmembrane helix</keyword>
<evidence type="ECO:0000256" key="1">
    <source>
        <dbReference type="SAM" id="Phobius"/>
    </source>
</evidence>
<feature type="transmembrane region" description="Helical" evidence="1">
    <location>
        <begin position="704"/>
        <end position="724"/>
    </location>
</feature>